<dbReference type="RefSeq" id="WP_125555174.1">
    <property type="nucleotide sequence ID" value="NZ_RBVX01000005.1"/>
</dbReference>
<feature type="signal peptide" evidence="5">
    <location>
        <begin position="1"/>
        <end position="23"/>
    </location>
</feature>
<gene>
    <name evidence="6" type="ORF">D7Z54_07210</name>
</gene>
<feature type="chain" id="PRO_5038860932" evidence="5">
    <location>
        <begin position="24"/>
        <end position="469"/>
    </location>
</feature>
<dbReference type="PROSITE" id="PS51257">
    <property type="entry name" value="PROKAR_LIPOPROTEIN"/>
    <property type="match status" value="1"/>
</dbReference>
<comment type="similarity">
    <text evidence="1">Belongs to the bacterial solute-binding protein 1 family.</text>
</comment>
<accession>A0A3R9QUS8</accession>
<keyword evidence="7" id="KW-1185">Reference proteome</keyword>
<dbReference type="InterPro" id="IPR006059">
    <property type="entry name" value="SBP"/>
</dbReference>
<dbReference type="GO" id="GO:1901982">
    <property type="term" value="F:maltose binding"/>
    <property type="evidence" value="ECO:0007669"/>
    <property type="project" value="TreeGrafter"/>
</dbReference>
<reference evidence="6 7" key="1">
    <citation type="submission" date="2018-10" db="EMBL/GenBank/DDBJ databases">
        <title>Draft genome sequence of Bacillus salarius IM0101, isolated from a hypersaline soil in Inner Mongolia, China.</title>
        <authorList>
            <person name="Yamprayoonswat W."/>
            <person name="Boonvisut S."/>
            <person name="Jumpathong W."/>
            <person name="Sittihan S."/>
            <person name="Ruangsuj P."/>
            <person name="Wanthongcharoen S."/>
            <person name="Thongpramul N."/>
            <person name="Pimmason S."/>
            <person name="Yu B."/>
            <person name="Yasawong M."/>
        </authorList>
    </citation>
    <scope>NUCLEOTIDE SEQUENCE [LARGE SCALE GENOMIC DNA]</scope>
    <source>
        <strain evidence="6 7">IM0101</strain>
    </source>
</reference>
<name>A0A3R9QUS8_9BACI</name>
<dbReference type="PANTHER" id="PTHR30061:SF50">
    <property type="entry name" value="MALTOSE_MALTODEXTRIN-BINDING PERIPLASMIC PROTEIN"/>
    <property type="match status" value="1"/>
</dbReference>
<evidence type="ECO:0000256" key="3">
    <source>
        <dbReference type="ARBA" id="ARBA00022729"/>
    </source>
</evidence>
<dbReference type="GO" id="GO:0055052">
    <property type="term" value="C:ATP-binding cassette (ABC) transporter complex, substrate-binding subunit-containing"/>
    <property type="evidence" value="ECO:0007669"/>
    <property type="project" value="TreeGrafter"/>
</dbReference>
<organism evidence="6 7">
    <name type="scientific">Salibacterium salarium</name>
    <dbReference type="NCBI Taxonomy" id="284579"/>
    <lineage>
        <taxon>Bacteria</taxon>
        <taxon>Bacillati</taxon>
        <taxon>Bacillota</taxon>
        <taxon>Bacilli</taxon>
        <taxon>Bacillales</taxon>
        <taxon>Bacillaceae</taxon>
    </lineage>
</organism>
<dbReference type="Pfam" id="PF01547">
    <property type="entry name" value="SBP_bac_1"/>
    <property type="match status" value="1"/>
</dbReference>
<proteinExistence type="inferred from homology"/>
<feature type="region of interest" description="Disordered" evidence="4">
    <location>
        <begin position="24"/>
        <end position="81"/>
    </location>
</feature>
<evidence type="ECO:0000256" key="5">
    <source>
        <dbReference type="SAM" id="SignalP"/>
    </source>
</evidence>
<feature type="compositionally biased region" description="Acidic residues" evidence="4">
    <location>
        <begin position="54"/>
        <end position="68"/>
    </location>
</feature>
<keyword evidence="2" id="KW-0813">Transport</keyword>
<protein>
    <submittedName>
        <fullName evidence="6">Sugar ABC transporter substrate-binding protein</fullName>
    </submittedName>
</protein>
<evidence type="ECO:0000313" key="7">
    <source>
        <dbReference type="Proteomes" id="UP000275076"/>
    </source>
</evidence>
<dbReference type="EMBL" id="RBVX01000005">
    <property type="protein sequence ID" value="RSL33903.1"/>
    <property type="molecule type" value="Genomic_DNA"/>
</dbReference>
<dbReference type="AlphaFoldDB" id="A0A3R9QUS8"/>
<evidence type="ECO:0000256" key="2">
    <source>
        <dbReference type="ARBA" id="ARBA00022448"/>
    </source>
</evidence>
<dbReference type="PANTHER" id="PTHR30061">
    <property type="entry name" value="MALTOSE-BINDING PERIPLASMIC PROTEIN"/>
    <property type="match status" value="1"/>
</dbReference>
<dbReference type="CDD" id="cd13585">
    <property type="entry name" value="PBP2_TMBP_like"/>
    <property type="match status" value="1"/>
</dbReference>
<evidence type="ECO:0000313" key="6">
    <source>
        <dbReference type="EMBL" id="RSL33903.1"/>
    </source>
</evidence>
<sequence>MKKFHYSFITVLLGLTMSLAACGGSGDSGEDALPDDSGGSNEAASSDNGNGGEASEEENNDDTVDTGEVETSVEATGDEDTVLEFWIHQTGEDETNAYIERIDAFNEEHDNIHVEAEVIIDDGASAYSDSINAALVAGNLPDVMAIDGPYISSFADAGVIQPVDDYIDEETKDEYVNSIIEQGTYQDELYSLGAMEASVMLFYNKDILEEEGIEPASSLDEAWTWDELMENSKQLTTDDRYGLNLFMNEGVGEWMTFMGAPLLWSNGGALIADDGSTSDGYLNSPESIEAFEYVESLFEEGVVSESPSQTQFEEEEAALALGGPWIAISAEEAGLNWGMMPYPYVGEQVSPSGSMAYAVTSNAENPEAAAELMTWMTNEESSTAVAEVTGMPPGNANAFESMEKFDEEPWSIMKEQVLETAKARPTTPAYPVVTDAFAQTFHAAVLGEDIEEIADQQVSRVERELRKFD</sequence>
<evidence type="ECO:0000256" key="1">
    <source>
        <dbReference type="ARBA" id="ARBA00008520"/>
    </source>
</evidence>
<dbReference type="GO" id="GO:0042956">
    <property type="term" value="P:maltodextrin transmembrane transport"/>
    <property type="evidence" value="ECO:0007669"/>
    <property type="project" value="TreeGrafter"/>
</dbReference>
<dbReference type="SUPFAM" id="SSF53850">
    <property type="entry name" value="Periplasmic binding protein-like II"/>
    <property type="match status" value="1"/>
</dbReference>
<evidence type="ECO:0000256" key="4">
    <source>
        <dbReference type="SAM" id="MobiDB-lite"/>
    </source>
</evidence>
<dbReference type="OrthoDB" id="9782846at2"/>
<dbReference type="Proteomes" id="UP000275076">
    <property type="component" value="Unassembled WGS sequence"/>
</dbReference>
<keyword evidence="3 5" id="KW-0732">Signal</keyword>
<dbReference type="GO" id="GO:0015768">
    <property type="term" value="P:maltose transport"/>
    <property type="evidence" value="ECO:0007669"/>
    <property type="project" value="TreeGrafter"/>
</dbReference>
<dbReference type="Gene3D" id="3.40.190.10">
    <property type="entry name" value="Periplasmic binding protein-like II"/>
    <property type="match status" value="1"/>
</dbReference>
<comment type="caution">
    <text evidence="6">The sequence shown here is derived from an EMBL/GenBank/DDBJ whole genome shotgun (WGS) entry which is preliminary data.</text>
</comment>